<evidence type="ECO:0000256" key="4">
    <source>
        <dbReference type="ARBA" id="ARBA00022989"/>
    </source>
</evidence>
<keyword evidence="5" id="KW-1064">Adaptive immunity</keyword>
<evidence type="ECO:0000256" key="9">
    <source>
        <dbReference type="ARBA" id="ARBA00023182"/>
    </source>
</evidence>
<keyword evidence="7" id="KW-1015">Disulfide bond</keyword>
<dbReference type="InterPro" id="IPR014745">
    <property type="entry name" value="MHC_II_a/b_N"/>
</dbReference>
<dbReference type="InterPro" id="IPR050160">
    <property type="entry name" value="MHC/Immunoglobulin"/>
</dbReference>
<comment type="subcellular location">
    <subcellularLocation>
        <location evidence="1">Membrane</location>
        <topology evidence="1">Single-pass type I membrane protein</topology>
    </subcellularLocation>
</comment>
<evidence type="ECO:0000313" key="12">
    <source>
        <dbReference type="Proteomes" id="UP000658642"/>
    </source>
</evidence>
<evidence type="ECO:0000256" key="1">
    <source>
        <dbReference type="ARBA" id="ARBA00004479"/>
    </source>
</evidence>
<evidence type="ECO:0000256" key="5">
    <source>
        <dbReference type="ARBA" id="ARBA00023130"/>
    </source>
</evidence>
<comment type="caution">
    <text evidence="11">The sequence shown here is derived from an EMBL/GenBank/DDBJ whole genome shotgun (WGS) entry which is preliminary data.</text>
</comment>
<evidence type="ECO:0000259" key="10">
    <source>
        <dbReference type="SMART" id="SM00921"/>
    </source>
</evidence>
<evidence type="ECO:0000256" key="2">
    <source>
        <dbReference type="ARBA" id="ARBA00022692"/>
    </source>
</evidence>
<evidence type="ECO:0000256" key="3">
    <source>
        <dbReference type="ARBA" id="ARBA00022859"/>
    </source>
</evidence>
<dbReference type="Proteomes" id="UP000658642">
    <property type="component" value="Unassembled WGS sequence"/>
</dbReference>
<evidence type="ECO:0000256" key="7">
    <source>
        <dbReference type="ARBA" id="ARBA00023157"/>
    </source>
</evidence>
<evidence type="ECO:0000313" key="11">
    <source>
        <dbReference type="EMBL" id="NXY25345.1"/>
    </source>
</evidence>
<dbReference type="Pfam" id="PF00969">
    <property type="entry name" value="MHC_II_beta"/>
    <property type="match status" value="1"/>
</dbReference>
<feature type="non-terminal residue" evidence="11">
    <location>
        <position position="93"/>
    </location>
</feature>
<keyword evidence="6" id="KW-0472">Membrane</keyword>
<dbReference type="PANTHER" id="PTHR19944:SF99">
    <property type="entry name" value="HLA CLASS II HISTOCOMPATIBILITY ANTIGEN, DRB1 BETA CHAIN"/>
    <property type="match status" value="1"/>
</dbReference>
<dbReference type="GO" id="GO:0002250">
    <property type="term" value="P:adaptive immune response"/>
    <property type="evidence" value="ECO:0007669"/>
    <property type="project" value="UniProtKB-KW"/>
</dbReference>
<dbReference type="PANTHER" id="PTHR19944">
    <property type="entry name" value="MHC CLASS II-RELATED"/>
    <property type="match status" value="1"/>
</dbReference>
<keyword evidence="12" id="KW-1185">Reference proteome</keyword>
<dbReference type="SUPFAM" id="SSF54452">
    <property type="entry name" value="MHC antigen-recognition domain"/>
    <property type="match status" value="1"/>
</dbReference>
<keyword evidence="3" id="KW-0391">Immunity</keyword>
<protein>
    <submittedName>
        <fullName evidence="11">HB22 protein</fullName>
    </submittedName>
</protein>
<gene>
    <name evidence="11" type="primary">Hb22</name>
    <name evidence="11" type="ORF">ATRCLA_R16212</name>
</gene>
<dbReference type="Gene3D" id="3.10.320.10">
    <property type="entry name" value="Class II Histocompatibility Antigen, M Beta Chain, Chain B, domain 1"/>
    <property type="match status" value="1"/>
</dbReference>
<dbReference type="InterPro" id="IPR000353">
    <property type="entry name" value="MHC_II_b_N"/>
</dbReference>
<reference evidence="11" key="1">
    <citation type="submission" date="2020-02" db="EMBL/GenBank/DDBJ databases">
        <title>Bird 10,000 Genomes (B10K) Project - Family phase.</title>
        <authorList>
            <person name="Zhang G."/>
        </authorList>
    </citation>
    <scope>NUCLEOTIDE SEQUENCE</scope>
    <source>
        <strain evidence="11">B10K-DU-029-61</strain>
        <tissue evidence="11">Blood</tissue>
    </source>
</reference>
<sequence length="93" mass="10784">PPHSGVFQAFVKGECHFMNGNEQVRFVQRYFYNRKQLLHFDSDGGHYVGDTPFGEDSGGNWNSKPELLEDRRAQVDTFCRHNYEVSTLFLVDP</sequence>
<dbReference type="EMBL" id="WBMZ01015676">
    <property type="protein sequence ID" value="NXY25345.1"/>
    <property type="molecule type" value="Genomic_DNA"/>
</dbReference>
<keyword evidence="9" id="KW-0491">MHC II</keyword>
<feature type="non-terminal residue" evidence="11">
    <location>
        <position position="1"/>
    </location>
</feature>
<accession>A0A852PNR8</accession>
<keyword evidence="2" id="KW-0812">Transmembrane</keyword>
<feature type="domain" description="MHC class II beta chain N-terminal" evidence="10">
    <location>
        <begin position="13"/>
        <end position="87"/>
    </location>
</feature>
<dbReference type="SMART" id="SM00921">
    <property type="entry name" value="MHC_II_beta"/>
    <property type="match status" value="1"/>
</dbReference>
<dbReference type="GO" id="GO:0042613">
    <property type="term" value="C:MHC class II protein complex"/>
    <property type="evidence" value="ECO:0007669"/>
    <property type="project" value="UniProtKB-KW"/>
</dbReference>
<keyword evidence="8" id="KW-0325">Glycoprotein</keyword>
<organism evidence="11 12">
    <name type="scientific">Atrichornis clamosus</name>
    <dbReference type="NCBI Taxonomy" id="449594"/>
    <lineage>
        <taxon>Eukaryota</taxon>
        <taxon>Metazoa</taxon>
        <taxon>Chordata</taxon>
        <taxon>Craniata</taxon>
        <taxon>Vertebrata</taxon>
        <taxon>Euteleostomi</taxon>
        <taxon>Archelosauria</taxon>
        <taxon>Archosauria</taxon>
        <taxon>Dinosauria</taxon>
        <taxon>Saurischia</taxon>
        <taxon>Theropoda</taxon>
        <taxon>Coelurosauria</taxon>
        <taxon>Aves</taxon>
        <taxon>Neognathae</taxon>
        <taxon>Neoaves</taxon>
        <taxon>Telluraves</taxon>
        <taxon>Australaves</taxon>
        <taxon>Passeriformes</taxon>
        <taxon>Menuridae</taxon>
        <taxon>Atrichornis</taxon>
    </lineage>
</organism>
<dbReference type="AlphaFoldDB" id="A0A852PNR8"/>
<keyword evidence="4" id="KW-1133">Transmembrane helix</keyword>
<evidence type="ECO:0000256" key="8">
    <source>
        <dbReference type="ARBA" id="ARBA00023180"/>
    </source>
</evidence>
<dbReference type="InterPro" id="IPR011162">
    <property type="entry name" value="MHC_I/II-like_Ag-recog"/>
</dbReference>
<dbReference type="OrthoDB" id="10043043at2759"/>
<evidence type="ECO:0000256" key="6">
    <source>
        <dbReference type="ARBA" id="ARBA00023136"/>
    </source>
</evidence>
<dbReference type="FunFam" id="3.10.320.10:FF:000001">
    <property type="entry name" value="HLA class II histocompatibility antigen, DRB1-1 beta chain"/>
    <property type="match status" value="1"/>
</dbReference>
<proteinExistence type="predicted"/>
<dbReference type="GO" id="GO:0002504">
    <property type="term" value="P:antigen processing and presentation of peptide or polysaccharide antigen via MHC class II"/>
    <property type="evidence" value="ECO:0007669"/>
    <property type="project" value="UniProtKB-KW"/>
</dbReference>
<name>A0A852PNR8_9PASS</name>